<evidence type="ECO:0000256" key="3">
    <source>
        <dbReference type="ARBA" id="ARBA00022729"/>
    </source>
</evidence>
<dbReference type="GO" id="GO:0006865">
    <property type="term" value="P:amino acid transport"/>
    <property type="evidence" value="ECO:0007669"/>
    <property type="project" value="TreeGrafter"/>
</dbReference>
<proteinExistence type="inferred from homology"/>
<dbReference type="PANTHER" id="PTHR30085">
    <property type="entry name" value="AMINO ACID ABC TRANSPORTER PERMEASE"/>
    <property type="match status" value="1"/>
</dbReference>
<dbReference type="InterPro" id="IPR018313">
    <property type="entry name" value="SBP_3_CS"/>
</dbReference>
<evidence type="ECO:0000259" key="5">
    <source>
        <dbReference type="SMART" id="SM00062"/>
    </source>
</evidence>
<dbReference type="PANTHER" id="PTHR30085:SF6">
    <property type="entry name" value="ABC TRANSPORTER GLUTAMINE-BINDING PROTEIN GLNH"/>
    <property type="match status" value="1"/>
</dbReference>
<evidence type="ECO:0000313" key="7">
    <source>
        <dbReference type="EMBL" id="PZO23485.1"/>
    </source>
</evidence>
<keyword evidence="2" id="KW-0813">Transport</keyword>
<name>A0A2W4WMD4_9CYAN</name>
<gene>
    <name evidence="7" type="ORF">DCF25_00155</name>
</gene>
<feature type="domain" description="Ionotropic glutamate receptor C-terminal" evidence="6">
    <location>
        <begin position="51"/>
        <end position="273"/>
    </location>
</feature>
<dbReference type="InterPro" id="IPR001638">
    <property type="entry name" value="Solute-binding_3/MltF_N"/>
</dbReference>
<organism evidence="7 8">
    <name type="scientific">Leptolyngbya foveolarum</name>
    <dbReference type="NCBI Taxonomy" id="47253"/>
    <lineage>
        <taxon>Bacteria</taxon>
        <taxon>Bacillati</taxon>
        <taxon>Cyanobacteriota</taxon>
        <taxon>Cyanophyceae</taxon>
        <taxon>Leptolyngbyales</taxon>
        <taxon>Leptolyngbyaceae</taxon>
        <taxon>Leptolyngbya group</taxon>
        <taxon>Leptolyngbya</taxon>
    </lineage>
</organism>
<dbReference type="SMART" id="SM00062">
    <property type="entry name" value="PBPb"/>
    <property type="match status" value="1"/>
</dbReference>
<evidence type="ECO:0000256" key="2">
    <source>
        <dbReference type="ARBA" id="ARBA00022448"/>
    </source>
</evidence>
<dbReference type="EMBL" id="QBMC01000001">
    <property type="protein sequence ID" value="PZO23485.1"/>
    <property type="molecule type" value="Genomic_DNA"/>
</dbReference>
<evidence type="ECO:0000256" key="1">
    <source>
        <dbReference type="ARBA" id="ARBA00010333"/>
    </source>
</evidence>
<dbReference type="Gene3D" id="3.40.190.10">
    <property type="entry name" value="Periplasmic binding protein-like II"/>
    <property type="match status" value="2"/>
</dbReference>
<sequence length="297" mass="32623">MTRLKSFKNLSLILGAHLVLSPIFVFAGGMLGVSEAAAVELLEIRDRGYITIGVKDNRAPLSFLDDSGDYTGYEIEIARRLAKELLGDEAAVQFVPVQNIERLDAVISERVDIAIANITLTEPRRRLVDFSYPYYLDGTAFITQQPNITDLKDLRLGRIALLDRSSSVAHVRYILPGARLIGVGSYAEGQALLASGEADAFAGDASVLTGWIQTSPALSEYRLLPNLLSADPLAIAIPKGIRHDELRTEINAALRRWYQEGWLQDRADYWGLPAGVSQFVNLSPSGDIPVLNGEEER</sequence>
<evidence type="ECO:0000259" key="6">
    <source>
        <dbReference type="SMART" id="SM00079"/>
    </source>
</evidence>
<accession>A0A2W4WMD4</accession>
<dbReference type="Pfam" id="PF00497">
    <property type="entry name" value="SBP_bac_3"/>
    <property type="match status" value="1"/>
</dbReference>
<dbReference type="SUPFAM" id="SSF53850">
    <property type="entry name" value="Periplasmic binding protein-like II"/>
    <property type="match status" value="1"/>
</dbReference>
<feature type="domain" description="Solute-binding protein family 3/N-terminal" evidence="5">
    <location>
        <begin position="49"/>
        <end position="274"/>
    </location>
</feature>
<dbReference type="AlphaFoldDB" id="A0A2W4WMD4"/>
<protein>
    <submittedName>
        <fullName evidence="7">ABC transporter substrate-binding protein</fullName>
    </submittedName>
</protein>
<dbReference type="SMART" id="SM00079">
    <property type="entry name" value="PBPe"/>
    <property type="match status" value="1"/>
</dbReference>
<evidence type="ECO:0000256" key="4">
    <source>
        <dbReference type="RuleBase" id="RU003744"/>
    </source>
</evidence>
<dbReference type="GO" id="GO:0030288">
    <property type="term" value="C:outer membrane-bounded periplasmic space"/>
    <property type="evidence" value="ECO:0007669"/>
    <property type="project" value="TreeGrafter"/>
</dbReference>
<reference evidence="8" key="1">
    <citation type="submission" date="2018-04" db="EMBL/GenBank/DDBJ databases">
        <authorList>
            <person name="Cornet L."/>
        </authorList>
    </citation>
    <scope>NUCLEOTIDE SEQUENCE [LARGE SCALE GENOMIC DNA]</scope>
</reference>
<dbReference type="PROSITE" id="PS01039">
    <property type="entry name" value="SBP_BACTERIAL_3"/>
    <property type="match status" value="1"/>
</dbReference>
<evidence type="ECO:0000313" key="8">
    <source>
        <dbReference type="Proteomes" id="UP000249354"/>
    </source>
</evidence>
<dbReference type="GO" id="GO:0005576">
    <property type="term" value="C:extracellular region"/>
    <property type="evidence" value="ECO:0007669"/>
    <property type="project" value="TreeGrafter"/>
</dbReference>
<dbReference type="InterPro" id="IPR051455">
    <property type="entry name" value="Bact_solute-bind_prot3"/>
</dbReference>
<comment type="similarity">
    <text evidence="1 4">Belongs to the bacterial solute-binding protein 3 family.</text>
</comment>
<comment type="caution">
    <text evidence="7">The sequence shown here is derived from an EMBL/GenBank/DDBJ whole genome shotgun (WGS) entry which is preliminary data.</text>
</comment>
<dbReference type="Proteomes" id="UP000249354">
    <property type="component" value="Unassembled WGS sequence"/>
</dbReference>
<dbReference type="GO" id="GO:0016020">
    <property type="term" value="C:membrane"/>
    <property type="evidence" value="ECO:0007669"/>
    <property type="project" value="InterPro"/>
</dbReference>
<dbReference type="GO" id="GO:0015276">
    <property type="term" value="F:ligand-gated monoatomic ion channel activity"/>
    <property type="evidence" value="ECO:0007669"/>
    <property type="project" value="InterPro"/>
</dbReference>
<keyword evidence="3" id="KW-0732">Signal</keyword>
<reference evidence="7 8" key="2">
    <citation type="submission" date="2018-06" db="EMBL/GenBank/DDBJ databases">
        <title>Metagenomic assembly of (sub)arctic Cyanobacteria and their associated microbiome from non-axenic cultures.</title>
        <authorList>
            <person name="Baurain D."/>
        </authorList>
    </citation>
    <scope>NUCLEOTIDE SEQUENCE [LARGE SCALE GENOMIC DNA]</scope>
    <source>
        <strain evidence="7">ULC129bin1</strain>
    </source>
</reference>
<dbReference type="InterPro" id="IPR001320">
    <property type="entry name" value="Iontro_rcpt_C"/>
</dbReference>